<dbReference type="InterPro" id="IPR036390">
    <property type="entry name" value="WH_DNA-bd_sf"/>
</dbReference>
<keyword evidence="3" id="KW-0804">Transcription</keyword>
<dbReference type="SMART" id="SM00418">
    <property type="entry name" value="HTH_ARSR"/>
    <property type="match status" value="1"/>
</dbReference>
<protein>
    <submittedName>
        <fullName evidence="5">Helix-turn-helix transcriptional regulator</fullName>
    </submittedName>
</protein>
<sequence length="111" mass="11954">MASELSEAEALRALGDPTRLHIVEYLAGRCCAPADDMGLQAATAGEVCCHVSGEVKINSTISHHLHELEEAGLIRMNRDGRRVLCSANRPALKELADYLAKLAEGDYDACC</sequence>
<dbReference type="GO" id="GO:0003677">
    <property type="term" value="F:DNA binding"/>
    <property type="evidence" value="ECO:0007669"/>
    <property type="project" value="UniProtKB-KW"/>
</dbReference>
<proteinExistence type="predicted"/>
<name>A0A931LUE8_FIMGI</name>
<dbReference type="InterPro" id="IPR011991">
    <property type="entry name" value="ArsR-like_HTH"/>
</dbReference>
<dbReference type="InterPro" id="IPR001845">
    <property type="entry name" value="HTH_ArsR_DNA-bd_dom"/>
</dbReference>
<evidence type="ECO:0000313" key="5">
    <source>
        <dbReference type="EMBL" id="MBI1756369.1"/>
    </source>
</evidence>
<dbReference type="Proteomes" id="UP000727962">
    <property type="component" value="Unassembled WGS sequence"/>
</dbReference>
<reference evidence="5" key="1">
    <citation type="submission" date="2020-07" db="EMBL/GenBank/DDBJ databases">
        <title>Huge and variable diversity of episymbiotic CPR bacteria and DPANN archaea in groundwater ecosystems.</title>
        <authorList>
            <person name="He C.Y."/>
            <person name="Keren R."/>
            <person name="Whittaker M."/>
            <person name="Farag I.F."/>
            <person name="Doudna J."/>
            <person name="Cate J.H.D."/>
            <person name="Banfield J.F."/>
        </authorList>
    </citation>
    <scope>NUCLEOTIDE SEQUENCE</scope>
    <source>
        <strain evidence="5">NC_groundwater_17_Pr7_B-0.1um_64_12</strain>
    </source>
</reference>
<accession>A0A931LUE8</accession>
<dbReference type="SUPFAM" id="SSF46785">
    <property type="entry name" value="Winged helix' DNA-binding domain"/>
    <property type="match status" value="1"/>
</dbReference>
<dbReference type="Gene3D" id="1.10.10.10">
    <property type="entry name" value="Winged helix-like DNA-binding domain superfamily/Winged helix DNA-binding domain"/>
    <property type="match status" value="1"/>
</dbReference>
<keyword evidence="1" id="KW-0805">Transcription regulation</keyword>
<dbReference type="InterPro" id="IPR051081">
    <property type="entry name" value="HTH_MetalResp_TranReg"/>
</dbReference>
<feature type="domain" description="HTH arsR-type" evidence="4">
    <location>
        <begin position="1"/>
        <end position="107"/>
    </location>
</feature>
<evidence type="ECO:0000256" key="2">
    <source>
        <dbReference type="ARBA" id="ARBA00023125"/>
    </source>
</evidence>
<dbReference type="GO" id="GO:0003700">
    <property type="term" value="F:DNA-binding transcription factor activity"/>
    <property type="evidence" value="ECO:0007669"/>
    <property type="project" value="InterPro"/>
</dbReference>
<keyword evidence="2" id="KW-0238">DNA-binding</keyword>
<dbReference type="EMBL" id="JACOSL010000029">
    <property type="protein sequence ID" value="MBI1756369.1"/>
    <property type="molecule type" value="Genomic_DNA"/>
</dbReference>
<evidence type="ECO:0000256" key="3">
    <source>
        <dbReference type="ARBA" id="ARBA00023163"/>
    </source>
</evidence>
<evidence type="ECO:0000313" key="6">
    <source>
        <dbReference type="Proteomes" id="UP000727962"/>
    </source>
</evidence>
<dbReference type="CDD" id="cd00090">
    <property type="entry name" value="HTH_ARSR"/>
    <property type="match status" value="1"/>
</dbReference>
<dbReference type="Pfam" id="PF12840">
    <property type="entry name" value="HTH_20"/>
    <property type="match status" value="1"/>
</dbReference>
<dbReference type="InterPro" id="IPR036388">
    <property type="entry name" value="WH-like_DNA-bd_sf"/>
</dbReference>
<dbReference type="PROSITE" id="PS50987">
    <property type="entry name" value="HTH_ARSR_2"/>
    <property type="match status" value="1"/>
</dbReference>
<dbReference type="AlphaFoldDB" id="A0A931LUE8"/>
<evidence type="ECO:0000256" key="1">
    <source>
        <dbReference type="ARBA" id="ARBA00023015"/>
    </source>
</evidence>
<organism evidence="5 6">
    <name type="scientific">Fimbriimonas ginsengisoli</name>
    <dbReference type="NCBI Taxonomy" id="1005039"/>
    <lineage>
        <taxon>Bacteria</taxon>
        <taxon>Bacillati</taxon>
        <taxon>Armatimonadota</taxon>
        <taxon>Fimbriimonadia</taxon>
        <taxon>Fimbriimonadales</taxon>
        <taxon>Fimbriimonadaceae</taxon>
        <taxon>Fimbriimonas</taxon>
    </lineage>
</organism>
<comment type="caution">
    <text evidence="5">The sequence shown here is derived from an EMBL/GenBank/DDBJ whole genome shotgun (WGS) entry which is preliminary data.</text>
</comment>
<dbReference type="PANTHER" id="PTHR33154:SF18">
    <property type="entry name" value="ARSENICAL RESISTANCE OPERON REPRESSOR"/>
    <property type="match status" value="1"/>
</dbReference>
<dbReference type="PANTHER" id="PTHR33154">
    <property type="entry name" value="TRANSCRIPTIONAL REGULATOR, ARSR FAMILY"/>
    <property type="match status" value="1"/>
</dbReference>
<evidence type="ECO:0000259" key="4">
    <source>
        <dbReference type="PROSITE" id="PS50987"/>
    </source>
</evidence>
<gene>
    <name evidence="5" type="ORF">HYR64_04590</name>
</gene>